<protein>
    <recommendedName>
        <fullName evidence="11 12">Small nuclear ribonucleoprotein Sm D2</fullName>
        <shortName evidence="12">Sm-D2</shortName>
    </recommendedName>
    <alternativeName>
        <fullName evidence="9 12">snRNP core protein D2</fullName>
    </alternativeName>
</protein>
<evidence type="ECO:0000256" key="10">
    <source>
        <dbReference type="ARBA" id="ARBA00058557"/>
    </source>
</evidence>
<evidence type="ECO:0000256" key="9">
    <source>
        <dbReference type="ARBA" id="ARBA00033125"/>
    </source>
</evidence>
<gene>
    <name evidence="15" type="primary">LOC101561353</name>
    <name evidence="12" type="synonym">SNRPD2</name>
</gene>
<dbReference type="InterPro" id="IPR027248">
    <property type="entry name" value="Sm_D2"/>
</dbReference>
<dbReference type="GO" id="GO:0005689">
    <property type="term" value="C:U12-type spliceosomal complex"/>
    <property type="evidence" value="ECO:0007669"/>
    <property type="project" value="UniProtKB-ARBA"/>
</dbReference>
<evidence type="ECO:0000256" key="1">
    <source>
        <dbReference type="ARBA" id="ARBA00004123"/>
    </source>
</evidence>
<evidence type="ECO:0000256" key="4">
    <source>
        <dbReference type="ARBA" id="ARBA00022664"/>
    </source>
</evidence>
<dbReference type="GeneID" id="101561353"/>
<dbReference type="InParanoid" id="A0A6P3VDT7"/>
<feature type="domain" description="Sm" evidence="13">
    <location>
        <begin position="29"/>
        <end position="99"/>
    </location>
</feature>
<evidence type="ECO:0000256" key="12">
    <source>
        <dbReference type="RuleBase" id="RU365051"/>
    </source>
</evidence>
<organism evidence="14 15">
    <name type="scientific">Octodon degus</name>
    <name type="common">Degu</name>
    <name type="synonym">Sciurus degus</name>
    <dbReference type="NCBI Taxonomy" id="10160"/>
    <lineage>
        <taxon>Eukaryota</taxon>
        <taxon>Metazoa</taxon>
        <taxon>Chordata</taxon>
        <taxon>Craniata</taxon>
        <taxon>Vertebrata</taxon>
        <taxon>Euteleostomi</taxon>
        <taxon>Mammalia</taxon>
        <taxon>Eutheria</taxon>
        <taxon>Euarchontoglires</taxon>
        <taxon>Glires</taxon>
        <taxon>Rodentia</taxon>
        <taxon>Hystricomorpha</taxon>
        <taxon>Octodontidae</taxon>
        <taxon>Octodon</taxon>
    </lineage>
</organism>
<evidence type="ECO:0000256" key="8">
    <source>
        <dbReference type="ARBA" id="ARBA00023274"/>
    </source>
</evidence>
<sequence>MSLLNKPKSGMTPEELQKWVEEEFNMGPLSVLTQSVKNNTQVLINCCNNKKLLGQVKVSDRHCNVVLENVKVVWTCKGKNTLKQVNKDHYISKMFLHRS</sequence>
<dbReference type="PROSITE" id="PS52002">
    <property type="entry name" value="SM"/>
    <property type="match status" value="1"/>
</dbReference>
<comment type="subcellular location">
    <subcellularLocation>
        <location evidence="12">Cytoplasm</location>
        <location evidence="12">Cytosol</location>
    </subcellularLocation>
    <subcellularLocation>
        <location evidence="1 12">Nucleus</location>
    </subcellularLocation>
    <text evidence="12">SMN-mediated assembly into core snRNPs occurs in the cytosol before SMN-mediated transport to the nucleus to be included in spliceosomes.</text>
</comment>
<proteinExistence type="inferred from homology"/>
<dbReference type="Pfam" id="PF01423">
    <property type="entry name" value="LSM"/>
    <property type="match status" value="1"/>
</dbReference>
<dbReference type="SUPFAM" id="SSF50182">
    <property type="entry name" value="Sm-like ribonucleoproteins"/>
    <property type="match status" value="1"/>
</dbReference>
<dbReference type="RefSeq" id="XP_012372977.1">
    <property type="nucleotide sequence ID" value="XM_012517523.1"/>
</dbReference>
<evidence type="ECO:0000259" key="13">
    <source>
        <dbReference type="PROSITE" id="PS52002"/>
    </source>
</evidence>
<comment type="similarity">
    <text evidence="2 12">Belongs to the snRNP core protein family.</text>
</comment>
<dbReference type="Proteomes" id="UP000515203">
    <property type="component" value="Unplaced"/>
</dbReference>
<dbReference type="CDD" id="cd01720">
    <property type="entry name" value="Sm_D2"/>
    <property type="match status" value="1"/>
</dbReference>
<accession>A0A6P3VDT7</accession>
<keyword evidence="7 12" id="KW-0539">Nucleus</keyword>
<evidence type="ECO:0000256" key="6">
    <source>
        <dbReference type="ARBA" id="ARBA00023187"/>
    </source>
</evidence>
<dbReference type="GO" id="GO:0005829">
    <property type="term" value="C:cytosol"/>
    <property type="evidence" value="ECO:0007669"/>
    <property type="project" value="UniProtKB-SubCell"/>
</dbReference>
<keyword evidence="8 12" id="KW-0687">Ribonucleoprotein</keyword>
<dbReference type="InterPro" id="IPR010920">
    <property type="entry name" value="LSM_dom_sf"/>
</dbReference>
<keyword evidence="14" id="KW-1185">Reference proteome</keyword>
<dbReference type="GO" id="GO:0097525">
    <property type="term" value="C:spliceosomal snRNP complex"/>
    <property type="evidence" value="ECO:0007669"/>
    <property type="project" value="UniProtKB-ARBA"/>
</dbReference>
<evidence type="ECO:0000256" key="11">
    <source>
        <dbReference type="ARBA" id="ARBA00070085"/>
    </source>
</evidence>
<dbReference type="GO" id="GO:0000398">
    <property type="term" value="P:mRNA splicing, via spliceosome"/>
    <property type="evidence" value="ECO:0007669"/>
    <property type="project" value="UniProtKB-ARBA"/>
</dbReference>
<keyword evidence="6 12" id="KW-0508">mRNA splicing</keyword>
<dbReference type="InterPro" id="IPR047575">
    <property type="entry name" value="Sm"/>
</dbReference>
<reference evidence="15" key="1">
    <citation type="submission" date="2025-08" db="UniProtKB">
        <authorList>
            <consortium name="RefSeq"/>
        </authorList>
    </citation>
    <scope>IDENTIFICATION</scope>
</reference>
<dbReference type="AlphaFoldDB" id="A0A6P3VDT7"/>
<evidence type="ECO:0000256" key="5">
    <source>
        <dbReference type="ARBA" id="ARBA00022728"/>
    </source>
</evidence>
<dbReference type="GO" id="GO:0003723">
    <property type="term" value="F:RNA binding"/>
    <property type="evidence" value="ECO:0007669"/>
    <property type="project" value="InterPro"/>
</dbReference>
<keyword evidence="4 12" id="KW-0507">mRNA processing</keyword>
<keyword evidence="3 12" id="KW-0963">Cytoplasm</keyword>
<comment type="function">
    <text evidence="10 12">Plays a role in pre-mRNA splicing as a core component of the spliceosomal U1, U2, U4 and U5 small nuclear ribonucleoproteins (snRNPs), the building blocks of the spliceosome. Component of both the pre-catalytic spliceosome B complex and activated spliceosome C complexes. As a component of the minor spliceosome, involved in the splicing of U12-type introns in pre-mRNAs.</text>
</comment>
<evidence type="ECO:0000313" key="15">
    <source>
        <dbReference type="RefSeq" id="XP_012372977.1"/>
    </source>
</evidence>
<dbReference type="OrthoDB" id="437526at2759"/>
<dbReference type="FunFam" id="2.30.30.100:FF:000069">
    <property type="entry name" value="Small nuclear ribonucleoprotein Sm D2"/>
    <property type="match status" value="1"/>
</dbReference>
<evidence type="ECO:0000313" key="14">
    <source>
        <dbReference type="Proteomes" id="UP000515203"/>
    </source>
</evidence>
<evidence type="ECO:0000256" key="2">
    <source>
        <dbReference type="ARBA" id="ARBA00008146"/>
    </source>
</evidence>
<evidence type="ECO:0000256" key="7">
    <source>
        <dbReference type="ARBA" id="ARBA00023242"/>
    </source>
</evidence>
<dbReference type="Gene3D" id="2.30.30.100">
    <property type="match status" value="1"/>
</dbReference>
<dbReference type="InterPro" id="IPR001163">
    <property type="entry name" value="Sm_dom_euk/arc"/>
</dbReference>
<evidence type="ECO:0000256" key="3">
    <source>
        <dbReference type="ARBA" id="ARBA00022490"/>
    </source>
</evidence>
<name>A0A6P3VDT7_OCTDE</name>
<dbReference type="PANTHER" id="PTHR12777">
    <property type="entry name" value="SMALL NUCLEAR RIBONUCLEOPROTEIN SM D2"/>
    <property type="match status" value="1"/>
</dbReference>
<keyword evidence="5" id="KW-0747">Spliceosome</keyword>